<dbReference type="PANTHER" id="PTHR13923">
    <property type="entry name" value="SEC31-RELATED PROTEIN"/>
    <property type="match status" value="1"/>
</dbReference>
<accession>A0A8S4FMA6</accession>
<evidence type="ECO:0000313" key="9">
    <source>
        <dbReference type="Proteomes" id="UP000653454"/>
    </source>
</evidence>
<organism evidence="8 9">
    <name type="scientific">Plutella xylostella</name>
    <name type="common">Diamondback moth</name>
    <name type="synonym">Plutella maculipennis</name>
    <dbReference type="NCBI Taxonomy" id="51655"/>
    <lineage>
        <taxon>Eukaryota</taxon>
        <taxon>Metazoa</taxon>
        <taxon>Ecdysozoa</taxon>
        <taxon>Arthropoda</taxon>
        <taxon>Hexapoda</taxon>
        <taxon>Insecta</taxon>
        <taxon>Pterygota</taxon>
        <taxon>Neoptera</taxon>
        <taxon>Endopterygota</taxon>
        <taxon>Lepidoptera</taxon>
        <taxon>Glossata</taxon>
        <taxon>Ditrysia</taxon>
        <taxon>Yponomeutoidea</taxon>
        <taxon>Plutellidae</taxon>
        <taxon>Plutella</taxon>
    </lineage>
</organism>
<evidence type="ECO:0000256" key="6">
    <source>
        <dbReference type="ARBA" id="ARBA00022892"/>
    </source>
</evidence>
<keyword evidence="3" id="KW-0853">WD repeat</keyword>
<proteinExistence type="predicted"/>
<keyword evidence="9" id="KW-1185">Reference proteome</keyword>
<feature type="non-terminal residue" evidence="8">
    <location>
        <position position="1"/>
    </location>
</feature>
<protein>
    <submittedName>
        <fullName evidence="8">(diamondback moth) hypothetical protein</fullName>
    </submittedName>
</protein>
<keyword evidence="5" id="KW-0256">Endoplasmic reticulum</keyword>
<feature type="non-terminal residue" evidence="8">
    <location>
        <position position="204"/>
    </location>
</feature>
<feature type="domain" description="Sec16 Sec23-binding" evidence="7">
    <location>
        <begin position="37"/>
        <end position="199"/>
    </location>
</feature>
<keyword evidence="2" id="KW-0813">Transport</keyword>
<dbReference type="PANTHER" id="PTHR13923:SF11">
    <property type="entry name" value="SECRETORY 31, ISOFORM D"/>
    <property type="match status" value="1"/>
</dbReference>
<evidence type="ECO:0000256" key="4">
    <source>
        <dbReference type="ARBA" id="ARBA00022737"/>
    </source>
</evidence>
<evidence type="ECO:0000256" key="5">
    <source>
        <dbReference type="ARBA" id="ARBA00022824"/>
    </source>
</evidence>
<keyword evidence="4" id="KW-0677">Repeat</keyword>
<dbReference type="GO" id="GO:0030127">
    <property type="term" value="C:COPII vesicle coat"/>
    <property type="evidence" value="ECO:0007669"/>
    <property type="project" value="TreeGrafter"/>
</dbReference>
<evidence type="ECO:0000313" key="8">
    <source>
        <dbReference type="EMBL" id="CAG9129432.1"/>
    </source>
</evidence>
<reference evidence="8" key="1">
    <citation type="submission" date="2020-11" db="EMBL/GenBank/DDBJ databases">
        <authorList>
            <person name="Whiteford S."/>
        </authorList>
    </citation>
    <scope>NUCLEOTIDE SEQUENCE</scope>
</reference>
<comment type="subcellular location">
    <subcellularLocation>
        <location evidence="1">Endoplasmic reticulum</location>
    </subcellularLocation>
</comment>
<dbReference type="Gene3D" id="1.25.40.1030">
    <property type="match status" value="1"/>
</dbReference>
<dbReference type="GO" id="GO:0005198">
    <property type="term" value="F:structural molecule activity"/>
    <property type="evidence" value="ECO:0007669"/>
    <property type="project" value="TreeGrafter"/>
</dbReference>
<name>A0A8S4FMA6_PLUXY</name>
<sequence>DAHTLLERKLSNVDSVQPPTNTVNIPQGEDTESLICRALVCGNLEEAAELCLDARRTADALVIASLSSPELFQKVLKYHLNSTSSDPVSLLTGCVALRAWRPLGSRAAAAAWRPVAAHALTHAQAGHASVCEQLGDKLSKDPDPAYKEAAAICFALAHSWRAVAAARGAGARAALAALIRRAAVDNGSHTNVSKLDAIITEYAA</sequence>
<dbReference type="GO" id="GO:0007029">
    <property type="term" value="P:endoplasmic reticulum organization"/>
    <property type="evidence" value="ECO:0007669"/>
    <property type="project" value="TreeGrafter"/>
</dbReference>
<comment type="caution">
    <text evidence="8">The sequence shown here is derived from an EMBL/GenBank/DDBJ whole genome shotgun (WGS) entry which is preliminary data.</text>
</comment>
<dbReference type="Proteomes" id="UP000653454">
    <property type="component" value="Unassembled WGS sequence"/>
</dbReference>
<gene>
    <name evidence="8" type="ORF">PLXY2_LOCUS9550</name>
</gene>
<dbReference type="InterPro" id="IPR024298">
    <property type="entry name" value="Sec16_Sec23-bd"/>
</dbReference>
<dbReference type="Pfam" id="PF12931">
    <property type="entry name" value="TPR_Sec16"/>
    <property type="match status" value="1"/>
</dbReference>
<evidence type="ECO:0000259" key="7">
    <source>
        <dbReference type="Pfam" id="PF12931"/>
    </source>
</evidence>
<keyword evidence="6" id="KW-0931">ER-Golgi transport</keyword>
<evidence type="ECO:0000256" key="2">
    <source>
        <dbReference type="ARBA" id="ARBA00022448"/>
    </source>
</evidence>
<dbReference type="EMBL" id="CAJHNJ030000038">
    <property type="protein sequence ID" value="CAG9129432.1"/>
    <property type="molecule type" value="Genomic_DNA"/>
</dbReference>
<dbReference type="InterPro" id="IPR040251">
    <property type="entry name" value="SEC31-like"/>
</dbReference>
<evidence type="ECO:0000256" key="3">
    <source>
        <dbReference type="ARBA" id="ARBA00022574"/>
    </source>
</evidence>
<dbReference type="GO" id="GO:0090110">
    <property type="term" value="P:COPII-coated vesicle cargo loading"/>
    <property type="evidence" value="ECO:0007669"/>
    <property type="project" value="TreeGrafter"/>
</dbReference>
<dbReference type="GO" id="GO:0070971">
    <property type="term" value="C:endoplasmic reticulum exit site"/>
    <property type="evidence" value="ECO:0007669"/>
    <property type="project" value="TreeGrafter"/>
</dbReference>
<dbReference type="AlphaFoldDB" id="A0A8S4FMA6"/>
<evidence type="ECO:0000256" key="1">
    <source>
        <dbReference type="ARBA" id="ARBA00004240"/>
    </source>
</evidence>